<keyword evidence="2" id="KW-0812">Transmembrane</keyword>
<name>A0A8S0TKH8_OLEEU</name>
<accession>A0A8S0TKH8</accession>
<keyword evidence="2" id="KW-0472">Membrane</keyword>
<dbReference type="AlphaFoldDB" id="A0A8S0TKH8"/>
<organism evidence="3 4">
    <name type="scientific">Olea europaea subsp. europaea</name>
    <dbReference type="NCBI Taxonomy" id="158383"/>
    <lineage>
        <taxon>Eukaryota</taxon>
        <taxon>Viridiplantae</taxon>
        <taxon>Streptophyta</taxon>
        <taxon>Embryophyta</taxon>
        <taxon>Tracheophyta</taxon>
        <taxon>Spermatophyta</taxon>
        <taxon>Magnoliopsida</taxon>
        <taxon>eudicotyledons</taxon>
        <taxon>Gunneridae</taxon>
        <taxon>Pentapetalae</taxon>
        <taxon>asterids</taxon>
        <taxon>lamiids</taxon>
        <taxon>Lamiales</taxon>
        <taxon>Oleaceae</taxon>
        <taxon>Oleeae</taxon>
        <taxon>Olea</taxon>
    </lineage>
</organism>
<feature type="transmembrane region" description="Helical" evidence="2">
    <location>
        <begin position="197"/>
        <end position="215"/>
    </location>
</feature>
<dbReference type="EMBL" id="CACTIH010007260">
    <property type="protein sequence ID" value="CAA3006404.1"/>
    <property type="molecule type" value="Genomic_DNA"/>
</dbReference>
<evidence type="ECO:0000313" key="3">
    <source>
        <dbReference type="EMBL" id="CAA3006404.1"/>
    </source>
</evidence>
<keyword evidence="2" id="KW-1133">Transmembrane helix</keyword>
<reference evidence="3 4" key="1">
    <citation type="submission" date="2019-12" db="EMBL/GenBank/DDBJ databases">
        <authorList>
            <person name="Alioto T."/>
            <person name="Alioto T."/>
            <person name="Gomez Garrido J."/>
        </authorList>
    </citation>
    <scope>NUCLEOTIDE SEQUENCE [LARGE SCALE GENOMIC DNA]</scope>
</reference>
<comment type="caution">
    <text evidence="3">The sequence shown here is derived from an EMBL/GenBank/DDBJ whole genome shotgun (WGS) entry which is preliminary data.</text>
</comment>
<feature type="compositionally biased region" description="Pro residues" evidence="1">
    <location>
        <begin position="29"/>
        <end position="38"/>
    </location>
</feature>
<proteinExistence type="predicted"/>
<dbReference type="Gramene" id="OE9A034268T1">
    <property type="protein sequence ID" value="OE9A034268C1"/>
    <property type="gene ID" value="OE9A034268"/>
</dbReference>
<sequence length="216" mass="24338">MAKKDKKNNSSRMQPNAPEYQQILHQHNPQPPHNPYYPDPASVIHTSIQQPPPPYSSHLTHSPPVTSSAAIYHSVPMSQLNDISYPRVSHGQSPHVVVQAPGVPYDYRADKYKRKVRSFNNQAMIIAFFAILLSVSAYQMYANRNCINQFVIHKPSKDIEVKISDVRNMHLNIAYASGIVILLCLMRSAFGYHDKTYGCYLLILGLISFFTALNAG</sequence>
<feature type="region of interest" description="Disordered" evidence="1">
    <location>
        <begin position="1"/>
        <end position="38"/>
    </location>
</feature>
<feature type="transmembrane region" description="Helical" evidence="2">
    <location>
        <begin position="123"/>
        <end position="141"/>
    </location>
</feature>
<evidence type="ECO:0000256" key="1">
    <source>
        <dbReference type="SAM" id="MobiDB-lite"/>
    </source>
</evidence>
<evidence type="ECO:0000256" key="2">
    <source>
        <dbReference type="SAM" id="Phobius"/>
    </source>
</evidence>
<protein>
    <submittedName>
        <fullName evidence="3">Uncharacterized protein</fullName>
    </submittedName>
</protein>
<dbReference type="Proteomes" id="UP000594638">
    <property type="component" value="Unassembled WGS sequence"/>
</dbReference>
<evidence type="ECO:0000313" key="4">
    <source>
        <dbReference type="Proteomes" id="UP000594638"/>
    </source>
</evidence>
<gene>
    <name evidence="3" type="ORF">OLEA9_A034268</name>
</gene>
<feature type="transmembrane region" description="Helical" evidence="2">
    <location>
        <begin position="173"/>
        <end position="190"/>
    </location>
</feature>
<keyword evidence="4" id="KW-1185">Reference proteome</keyword>